<reference evidence="8 9" key="1">
    <citation type="journal article" date="2015" name="BMC Genomics">
        <title>Insights from the genome of Ophiocordyceps polyrhachis-furcata to pathogenicity and host specificity in insect fungi.</title>
        <authorList>
            <person name="Wichadakul D."/>
            <person name="Kobmoo N."/>
            <person name="Ingsriswang S."/>
            <person name="Tangphatsornruang S."/>
            <person name="Chantasingh D."/>
            <person name="Luangsa-ard J.J."/>
            <person name="Eurwilaichitr L."/>
        </authorList>
    </citation>
    <scope>NUCLEOTIDE SEQUENCE [LARGE SCALE GENOMIC DNA]</scope>
    <source>
        <strain evidence="8 9">BCC 54312</strain>
    </source>
</reference>
<dbReference type="SUPFAM" id="SSF111331">
    <property type="entry name" value="NAD kinase/diacylglycerol kinase-like"/>
    <property type="match status" value="1"/>
</dbReference>
<dbReference type="FunFam" id="2.60.200.30:FF:000005">
    <property type="entry name" value="NAD+ kinase Utr1"/>
    <property type="match status" value="1"/>
</dbReference>
<dbReference type="GO" id="GO:0003951">
    <property type="term" value="F:NAD+ kinase activity"/>
    <property type="evidence" value="ECO:0007669"/>
    <property type="project" value="InterPro"/>
</dbReference>
<accession>A0A367LMX4</accession>
<dbReference type="Pfam" id="PF01138">
    <property type="entry name" value="RNase_PH"/>
    <property type="match status" value="1"/>
</dbReference>
<evidence type="ECO:0000256" key="3">
    <source>
        <dbReference type="ARBA" id="ARBA00022777"/>
    </source>
</evidence>
<keyword evidence="4" id="KW-0521">NADP</keyword>
<evidence type="ECO:0000256" key="5">
    <source>
        <dbReference type="ARBA" id="ARBA00023027"/>
    </source>
</evidence>
<sequence>MNHPSAVLSPLPRADGSSTFSASGFSVMAVVNGPVEAPRRDENAFEAIVEVMVRPAAGPGGTAERLLEVMLQSALRQLIPVRTFPRTMIQITLQILEVPQSPYKNTRILHPQVNLALVPALLHASILGLISAAVPLKAIATAVSLAVRADGDTLVDPGPDDMDKASSIHALAFTSDDELLLAESAGSFSVDAWHAILETGQSVCCREPGPDAAMSAGVPESQGIRTFIRSVTEARSDEDLHWKNAMALAEPGTLDPALADNDKGIIVSPLKAAPPPAPAPQGCRPSSVVSRQNKPEALPLDMHLSPGSDPRAASPIRLADALHGLAKKQQSTPRTALQSPCFYHERFGEAVKIERVLEEMESDDVMSHSRLVQTATCVREVSRQLRRRPVRGAVRSVMIVTKARDNHLVHLTRDLAGWLLRTPRYGSPVGVEVYVDAKLRNSKRFDAAGLVAEDPRFGAMLRYWTPDLCWVEPERFDLVLTLGGDGTVLFTSWLFQRVVPPVLSFSLGSLGFMTQFEFERYKDHLDRVMGDGGMKINLRMRFTCTVKRGGGGGGGGDGDGDDDDGRESEQFQVLNELVIDRGPSPYVSNLELYGDGEPLTVVQADGCIFSTPTGSTAYSLSAGGSLVHPDIPAILLTPICPHTLSFRPMVLSDTMALRVVVPRGSRATAYCSFDGKGRVELRQGDCVTISASQFPFPTVTRTDTEWFDSVSRTLRWNVRAATQRPFDPADDAAAASNGSEADSDCWDIDQDSAYFPSEEGSVSASPIRRQMSMLCM</sequence>
<evidence type="ECO:0000256" key="6">
    <source>
        <dbReference type="SAM" id="MobiDB-lite"/>
    </source>
</evidence>
<evidence type="ECO:0000313" key="8">
    <source>
        <dbReference type="EMBL" id="RCI15592.1"/>
    </source>
</evidence>
<evidence type="ECO:0000256" key="4">
    <source>
        <dbReference type="ARBA" id="ARBA00022857"/>
    </source>
</evidence>
<dbReference type="Gene3D" id="3.30.230.70">
    <property type="entry name" value="GHMP Kinase, N-terminal domain"/>
    <property type="match status" value="1"/>
</dbReference>
<feature type="region of interest" description="Disordered" evidence="6">
    <location>
        <begin position="273"/>
        <end position="292"/>
    </location>
</feature>
<keyword evidence="3" id="KW-0418">Kinase</keyword>
<dbReference type="GO" id="GO:0006741">
    <property type="term" value="P:NADP+ biosynthetic process"/>
    <property type="evidence" value="ECO:0007669"/>
    <property type="project" value="InterPro"/>
</dbReference>
<keyword evidence="2" id="KW-0808">Transferase</keyword>
<dbReference type="InterPro" id="IPR017438">
    <property type="entry name" value="ATP-NAD_kinase_N"/>
</dbReference>
<dbReference type="Proteomes" id="UP000253664">
    <property type="component" value="Unassembled WGS sequence"/>
</dbReference>
<dbReference type="OrthoDB" id="24581at2759"/>
<dbReference type="Pfam" id="PF01513">
    <property type="entry name" value="NAD_kinase"/>
    <property type="match status" value="1"/>
</dbReference>
<dbReference type="PANTHER" id="PTHR20275">
    <property type="entry name" value="NAD KINASE"/>
    <property type="match status" value="1"/>
</dbReference>
<dbReference type="CDD" id="cd11372">
    <property type="entry name" value="RNase_PH_RRP46"/>
    <property type="match status" value="1"/>
</dbReference>
<dbReference type="SUPFAM" id="SSF54211">
    <property type="entry name" value="Ribosomal protein S5 domain 2-like"/>
    <property type="match status" value="1"/>
</dbReference>
<dbReference type="InterPro" id="IPR017437">
    <property type="entry name" value="ATP-NAD_kinase_PpnK-typ_C"/>
</dbReference>
<dbReference type="GO" id="GO:0000176">
    <property type="term" value="C:nuclear exosome (RNase complex)"/>
    <property type="evidence" value="ECO:0007669"/>
    <property type="project" value="UniProtKB-ARBA"/>
</dbReference>
<evidence type="ECO:0000313" key="9">
    <source>
        <dbReference type="Proteomes" id="UP000253664"/>
    </source>
</evidence>
<name>A0A367LMX4_9HYPO</name>
<dbReference type="Gene3D" id="2.60.200.30">
    <property type="entry name" value="Probable inorganic polyphosphate/atp-NAD kinase, domain 2"/>
    <property type="match status" value="1"/>
</dbReference>
<protein>
    <recommendedName>
        <fullName evidence="7">Exoribonuclease phosphorolytic domain-containing protein</fullName>
    </recommendedName>
</protein>
<organism evidence="8 9">
    <name type="scientific">Ophiocordyceps polyrhachis-furcata BCC 54312</name>
    <dbReference type="NCBI Taxonomy" id="1330021"/>
    <lineage>
        <taxon>Eukaryota</taxon>
        <taxon>Fungi</taxon>
        <taxon>Dikarya</taxon>
        <taxon>Ascomycota</taxon>
        <taxon>Pezizomycotina</taxon>
        <taxon>Sordariomycetes</taxon>
        <taxon>Hypocreomycetidae</taxon>
        <taxon>Hypocreales</taxon>
        <taxon>Ophiocordycipitaceae</taxon>
        <taxon>Ophiocordyceps</taxon>
    </lineage>
</organism>
<comment type="caution">
    <text evidence="8">The sequence shown here is derived from an EMBL/GenBank/DDBJ whole genome shotgun (WGS) entry which is preliminary data.</text>
</comment>
<dbReference type="AlphaFoldDB" id="A0A367LMX4"/>
<dbReference type="FunFam" id="3.40.50.10330:FF:000025">
    <property type="entry name" value="NAD+ kinase Utr1"/>
    <property type="match status" value="1"/>
</dbReference>
<dbReference type="HAMAP" id="MF_00361">
    <property type="entry name" value="NAD_kinase"/>
    <property type="match status" value="1"/>
</dbReference>
<keyword evidence="5" id="KW-0520">NAD</keyword>
<dbReference type="Pfam" id="PF20143">
    <property type="entry name" value="NAD_kinase_C"/>
    <property type="match status" value="1"/>
</dbReference>
<dbReference type="InterPro" id="IPR027408">
    <property type="entry name" value="PNPase/RNase_PH_dom_sf"/>
</dbReference>
<dbReference type="InterPro" id="IPR001247">
    <property type="entry name" value="ExoRNase_PH_dom1"/>
</dbReference>
<dbReference type="InterPro" id="IPR036345">
    <property type="entry name" value="ExoRNase_PH_dom2_sf"/>
</dbReference>
<dbReference type="InterPro" id="IPR002504">
    <property type="entry name" value="NADK"/>
</dbReference>
<dbReference type="SUPFAM" id="SSF55666">
    <property type="entry name" value="Ribonuclease PH domain 2-like"/>
    <property type="match status" value="1"/>
</dbReference>
<keyword evidence="9" id="KW-1185">Reference proteome</keyword>
<dbReference type="EMBL" id="LKCN02000002">
    <property type="protein sequence ID" value="RCI15592.1"/>
    <property type="molecule type" value="Genomic_DNA"/>
</dbReference>
<dbReference type="GO" id="GO:0019674">
    <property type="term" value="P:NAD+ metabolic process"/>
    <property type="evidence" value="ECO:0007669"/>
    <property type="project" value="InterPro"/>
</dbReference>
<evidence type="ECO:0000256" key="1">
    <source>
        <dbReference type="ARBA" id="ARBA00010995"/>
    </source>
</evidence>
<gene>
    <name evidence="8" type="ORF">L249_3415</name>
</gene>
<dbReference type="InterPro" id="IPR016064">
    <property type="entry name" value="NAD/diacylglycerol_kinase_sf"/>
</dbReference>
<dbReference type="STRING" id="1330021.A0A367LMX4"/>
<dbReference type="InterPro" id="IPR020568">
    <property type="entry name" value="Ribosomal_Su5_D2-typ_SF"/>
</dbReference>
<evidence type="ECO:0000259" key="7">
    <source>
        <dbReference type="Pfam" id="PF01138"/>
    </source>
</evidence>
<dbReference type="Gene3D" id="3.40.50.10330">
    <property type="entry name" value="Probable inorganic polyphosphate/atp-NAD kinase, domain 1"/>
    <property type="match status" value="1"/>
</dbReference>
<evidence type="ECO:0000256" key="2">
    <source>
        <dbReference type="ARBA" id="ARBA00022679"/>
    </source>
</evidence>
<proteinExistence type="inferred from homology"/>
<dbReference type="PANTHER" id="PTHR20275:SF0">
    <property type="entry name" value="NAD KINASE"/>
    <property type="match status" value="1"/>
</dbReference>
<feature type="domain" description="Exoribonuclease phosphorolytic" evidence="7">
    <location>
        <begin position="11"/>
        <end position="135"/>
    </location>
</feature>
<comment type="similarity">
    <text evidence="1">Belongs to the NAD kinase family.</text>
</comment>